<evidence type="ECO:0000313" key="3">
    <source>
        <dbReference type="EMBL" id="VUZ86633.1"/>
    </source>
</evidence>
<name>A0A564ZN45_9BACT</name>
<dbReference type="GO" id="GO:0032259">
    <property type="term" value="P:methylation"/>
    <property type="evidence" value="ECO:0007669"/>
    <property type="project" value="UniProtKB-KW"/>
</dbReference>
<protein>
    <submittedName>
        <fullName evidence="3">Type 11 methyltransferase</fullName>
    </submittedName>
</protein>
<dbReference type="CDD" id="cd02440">
    <property type="entry name" value="AdoMet_MTases"/>
    <property type="match status" value="1"/>
</dbReference>
<dbReference type="AlphaFoldDB" id="A0A564ZN45"/>
<dbReference type="Pfam" id="PF08241">
    <property type="entry name" value="Methyltransf_11"/>
    <property type="match status" value="1"/>
</dbReference>
<sequence>MSLTSYDLLLEERRREDSAARVFERFMHWGYWENPRDATGEIADYVQAMDRLNAQILSASELRDHQAVLDAGCGIGGTLASINESRSGMCLAGVNIAPRQIAIAREAVQAKNNNSILFVEADACSLPFTDGCFDRVLAVECIFHFPSRLSFLKEASRVLRTGGRLALSDFIPLHLGDASSLSGQWLRRQISSSWGTMGSGWVDGSYREMGCATGLDLELERDITIHTLPTYPLLLSLMRASERRGLRKMIRATRLLEWLSRTERLQYKVIKFRKM</sequence>
<proteinExistence type="predicted"/>
<organism evidence="3 4">
    <name type="scientific">Candidatus Methylomirabilis lanthanidiphila</name>
    <dbReference type="NCBI Taxonomy" id="2211376"/>
    <lineage>
        <taxon>Bacteria</taxon>
        <taxon>Candidatus Methylomirabilota</taxon>
        <taxon>Candidatus Methylomirabilia</taxon>
        <taxon>Candidatus Methylomirabilales</taxon>
        <taxon>Candidatus Methylomirabilaceae</taxon>
        <taxon>Candidatus Methylomirabilis</taxon>
    </lineage>
</organism>
<keyword evidence="3" id="KW-0489">Methyltransferase</keyword>
<dbReference type="PANTHER" id="PTHR44068">
    <property type="entry name" value="ZGC:194242"/>
    <property type="match status" value="1"/>
</dbReference>
<dbReference type="InterPro" id="IPR013216">
    <property type="entry name" value="Methyltransf_11"/>
</dbReference>
<dbReference type="EMBL" id="CABIKM010000079">
    <property type="protein sequence ID" value="VUZ86633.1"/>
    <property type="molecule type" value="Genomic_DNA"/>
</dbReference>
<gene>
    <name evidence="3" type="ORF">MELA_03038</name>
</gene>
<reference evidence="3 4" key="1">
    <citation type="submission" date="2019-07" db="EMBL/GenBank/DDBJ databases">
        <authorList>
            <person name="Cremers G."/>
        </authorList>
    </citation>
    <scope>NUCLEOTIDE SEQUENCE [LARGE SCALE GENOMIC DNA]</scope>
</reference>
<dbReference type="Proteomes" id="UP000334340">
    <property type="component" value="Unassembled WGS sequence"/>
</dbReference>
<keyword evidence="1 3" id="KW-0808">Transferase</keyword>
<dbReference type="SUPFAM" id="SSF53335">
    <property type="entry name" value="S-adenosyl-L-methionine-dependent methyltransferases"/>
    <property type="match status" value="1"/>
</dbReference>
<evidence type="ECO:0000259" key="2">
    <source>
        <dbReference type="Pfam" id="PF08241"/>
    </source>
</evidence>
<accession>A0A564ZN45</accession>
<feature type="domain" description="Methyltransferase type 11" evidence="2">
    <location>
        <begin position="69"/>
        <end position="166"/>
    </location>
</feature>
<keyword evidence="4" id="KW-1185">Reference proteome</keyword>
<dbReference type="PANTHER" id="PTHR44068:SF11">
    <property type="entry name" value="GERANYL DIPHOSPHATE 2-C-METHYLTRANSFERASE"/>
    <property type="match status" value="1"/>
</dbReference>
<dbReference type="InterPro" id="IPR029063">
    <property type="entry name" value="SAM-dependent_MTases_sf"/>
</dbReference>
<dbReference type="Gene3D" id="3.40.50.150">
    <property type="entry name" value="Vaccinia Virus protein VP39"/>
    <property type="match status" value="1"/>
</dbReference>
<dbReference type="GO" id="GO:0008757">
    <property type="term" value="F:S-adenosylmethionine-dependent methyltransferase activity"/>
    <property type="evidence" value="ECO:0007669"/>
    <property type="project" value="InterPro"/>
</dbReference>
<evidence type="ECO:0000256" key="1">
    <source>
        <dbReference type="ARBA" id="ARBA00022679"/>
    </source>
</evidence>
<evidence type="ECO:0000313" key="4">
    <source>
        <dbReference type="Proteomes" id="UP000334340"/>
    </source>
</evidence>
<dbReference type="InterPro" id="IPR050447">
    <property type="entry name" value="Erg6_SMT_methyltransf"/>
</dbReference>